<name>A0A7W5AXP0_9BACL</name>
<protein>
    <submittedName>
        <fullName evidence="2">Uncharacterized protein</fullName>
    </submittedName>
</protein>
<evidence type="ECO:0000313" key="3">
    <source>
        <dbReference type="Proteomes" id="UP000570361"/>
    </source>
</evidence>
<keyword evidence="1" id="KW-1133">Transmembrane helix</keyword>
<dbReference type="Proteomes" id="UP000570361">
    <property type="component" value="Unassembled WGS sequence"/>
</dbReference>
<organism evidence="2 3">
    <name type="scientific">Paenibacillus phyllosphaerae</name>
    <dbReference type="NCBI Taxonomy" id="274593"/>
    <lineage>
        <taxon>Bacteria</taxon>
        <taxon>Bacillati</taxon>
        <taxon>Bacillota</taxon>
        <taxon>Bacilli</taxon>
        <taxon>Bacillales</taxon>
        <taxon>Paenibacillaceae</taxon>
        <taxon>Paenibacillus</taxon>
    </lineage>
</organism>
<proteinExistence type="predicted"/>
<feature type="transmembrane region" description="Helical" evidence="1">
    <location>
        <begin position="41"/>
        <end position="65"/>
    </location>
</feature>
<comment type="caution">
    <text evidence="2">The sequence shown here is derived from an EMBL/GenBank/DDBJ whole genome shotgun (WGS) entry which is preliminary data.</text>
</comment>
<sequence length="119" mass="13886">MRTIQKIISRTFLILFTICFIGPAFVFSVLVLGFTETWQPGLSMLLSALLLVLIMKLLLSGRIVVYSRSKRGSRIVYEPYTDFEAPPTLHEIDHEIDALHRNRQDRLLEELLQEREKRL</sequence>
<dbReference type="EMBL" id="JACHXK010000004">
    <property type="protein sequence ID" value="MBB3110176.1"/>
    <property type="molecule type" value="Genomic_DNA"/>
</dbReference>
<keyword evidence="3" id="KW-1185">Reference proteome</keyword>
<dbReference type="RefSeq" id="WP_183599958.1">
    <property type="nucleotide sequence ID" value="NZ_JACHXK010000004.1"/>
</dbReference>
<evidence type="ECO:0000256" key="1">
    <source>
        <dbReference type="SAM" id="Phobius"/>
    </source>
</evidence>
<feature type="transmembrane region" description="Helical" evidence="1">
    <location>
        <begin position="12"/>
        <end position="35"/>
    </location>
</feature>
<accession>A0A7W5AXP0</accession>
<evidence type="ECO:0000313" key="2">
    <source>
        <dbReference type="EMBL" id="MBB3110176.1"/>
    </source>
</evidence>
<dbReference type="AlphaFoldDB" id="A0A7W5AXP0"/>
<gene>
    <name evidence="2" type="ORF">FHS18_002243</name>
</gene>
<keyword evidence="1" id="KW-0812">Transmembrane</keyword>
<keyword evidence="1" id="KW-0472">Membrane</keyword>
<reference evidence="2 3" key="1">
    <citation type="submission" date="2020-08" db="EMBL/GenBank/DDBJ databases">
        <title>Genomic Encyclopedia of Type Strains, Phase III (KMG-III): the genomes of soil and plant-associated and newly described type strains.</title>
        <authorList>
            <person name="Whitman W."/>
        </authorList>
    </citation>
    <scope>NUCLEOTIDE SEQUENCE [LARGE SCALE GENOMIC DNA]</scope>
    <source>
        <strain evidence="2 3">CECT 5862</strain>
    </source>
</reference>